<dbReference type="RefSeq" id="WP_070985443.1">
    <property type="nucleotide sequence ID" value="NZ_MKJU01000025.1"/>
</dbReference>
<dbReference type="Gene3D" id="2.40.170.20">
    <property type="entry name" value="TonB-dependent receptor, beta-barrel domain"/>
    <property type="match status" value="1"/>
</dbReference>
<name>A0A1S1MXB5_9GAMM</name>
<dbReference type="InterPro" id="IPR039426">
    <property type="entry name" value="TonB-dep_rcpt-like"/>
</dbReference>
<comment type="subcellular location">
    <subcellularLocation>
        <location evidence="1 8">Cell outer membrane</location>
        <topology evidence="1 8">Multi-pass membrane protein</topology>
    </subcellularLocation>
</comment>
<dbReference type="CDD" id="cd01347">
    <property type="entry name" value="ligand_gated_channel"/>
    <property type="match status" value="1"/>
</dbReference>
<dbReference type="InterPro" id="IPR010104">
    <property type="entry name" value="TonB_rcpt_bac"/>
</dbReference>
<proteinExistence type="inferred from homology"/>
<evidence type="ECO:0000256" key="10">
    <source>
        <dbReference type="SAM" id="SignalP"/>
    </source>
</evidence>
<evidence type="ECO:0000259" key="11">
    <source>
        <dbReference type="Pfam" id="PF00593"/>
    </source>
</evidence>
<comment type="similarity">
    <text evidence="8 9">Belongs to the TonB-dependent receptor family.</text>
</comment>
<dbReference type="EMBL" id="MKJU01000025">
    <property type="protein sequence ID" value="OHU91528.1"/>
    <property type="molecule type" value="Genomic_DNA"/>
</dbReference>
<dbReference type="InterPro" id="IPR037066">
    <property type="entry name" value="Plug_dom_sf"/>
</dbReference>
<evidence type="ECO:0000256" key="6">
    <source>
        <dbReference type="ARBA" id="ARBA00023136"/>
    </source>
</evidence>
<evidence type="ECO:0000313" key="14">
    <source>
        <dbReference type="Proteomes" id="UP000179786"/>
    </source>
</evidence>
<dbReference type="Pfam" id="PF07715">
    <property type="entry name" value="Plug"/>
    <property type="match status" value="1"/>
</dbReference>
<keyword evidence="6 8" id="KW-0472">Membrane</keyword>
<dbReference type="Pfam" id="PF13715">
    <property type="entry name" value="CarbopepD_reg_2"/>
    <property type="match status" value="1"/>
</dbReference>
<dbReference type="AlphaFoldDB" id="A0A1S1MXB5"/>
<dbReference type="PANTHER" id="PTHR40980:SF4">
    <property type="entry name" value="TONB-DEPENDENT RECEPTOR-LIKE BETA-BARREL DOMAIN-CONTAINING PROTEIN"/>
    <property type="match status" value="1"/>
</dbReference>
<dbReference type="InterPro" id="IPR000531">
    <property type="entry name" value="Beta-barrel_TonB"/>
</dbReference>
<keyword evidence="5 9" id="KW-0798">TonB box</keyword>
<evidence type="ECO:0000256" key="4">
    <source>
        <dbReference type="ARBA" id="ARBA00022692"/>
    </source>
</evidence>
<comment type="caution">
    <text evidence="13">The sequence shown here is derived from an EMBL/GenBank/DDBJ whole genome shotgun (WGS) entry which is preliminary data.</text>
</comment>
<dbReference type="InterPro" id="IPR036942">
    <property type="entry name" value="Beta-barrel_TonB_sf"/>
</dbReference>
<dbReference type="PANTHER" id="PTHR40980">
    <property type="entry name" value="PLUG DOMAIN-CONTAINING PROTEIN"/>
    <property type="match status" value="1"/>
</dbReference>
<evidence type="ECO:0000256" key="1">
    <source>
        <dbReference type="ARBA" id="ARBA00004571"/>
    </source>
</evidence>
<dbReference type="PROSITE" id="PS52016">
    <property type="entry name" value="TONB_DEPENDENT_REC_3"/>
    <property type="match status" value="1"/>
</dbReference>
<organism evidence="13 14">
    <name type="scientific">Pseudoalteromonas amylolytica</name>
    <dbReference type="NCBI Taxonomy" id="1859457"/>
    <lineage>
        <taxon>Bacteria</taxon>
        <taxon>Pseudomonadati</taxon>
        <taxon>Pseudomonadota</taxon>
        <taxon>Gammaproteobacteria</taxon>
        <taxon>Alteromonadales</taxon>
        <taxon>Pseudoalteromonadaceae</taxon>
        <taxon>Pseudoalteromonas</taxon>
    </lineage>
</organism>
<evidence type="ECO:0000256" key="8">
    <source>
        <dbReference type="PROSITE-ProRule" id="PRU01360"/>
    </source>
</evidence>
<feature type="domain" description="TonB-dependent receptor-like beta-barrel" evidence="11">
    <location>
        <begin position="485"/>
        <end position="883"/>
    </location>
</feature>
<accession>A0A1S1MXB5</accession>
<keyword evidence="14" id="KW-1185">Reference proteome</keyword>
<sequence>MKPSNFSKSKVALAMASALFISNVCANTIQGRVTSEAHDVYFQGAKITIKELKRSTVSNRDGVFKLTNLPQGDYTLVVDYLGAQTFAQTVRVSQGNITTLEVALSSQQQVLEDVIVVGHRAGQAGALNRQKNALGITSIASSDAIGQLPDQNAAQALQRLPGLYIQRDQGEGRFVGIRGIDPNLNNVTINGANVPSPEAGVRSVAMDVIPSELIQSLEVSKTVTPDMDASAIGGSIEVKSLSAFDRAGQSYSANIQTTYNNKVEKHSPKLSGSFSDTFKIDSALELGLATAFSWSERKFGSYNMETDGGWQQVKKGVYSAEEIEQRHYKIIRERTGAALNLDLRDKNANSYYLRSLFSEFSDDEYRQRNEYKLDKGELVAGSLTHSSALFGQAEMDRDTKDRYETQKITSFVLGTEQQLDEWFVEASFDHSKSNEDEPNRLDVSFAGEDMLLGYASLGQTPILTRSISSHQLEGFELDEVVTENNFSEDKATSFKFDVSKDLVVANYNTQIKFGAKYSKREKYNQLTALIYDGGFDDISASAFEQHPPQYSLGDFGPGLSRDALRDYVANNTRHFDINVLETDVESLTGTYQSNEAISAAYFMFTIDIDRWQILSGLRYESTDFDTTGNKVELVEDQISDIERVDINVWSVQKQYDHLMPNLTVRYELQDQLVTRFAYTNTLARPKFSDSAAYQLIETERSESDGNVQLERKAEVGNPYLDPYESDNVDFSIEYYPSGIGVISAGVFYKDISNFNTTEQVQNNGNWSGYEEVVQVVNGGSAQMTGVELAYIGNYSNGIVLSANGTFIDADEKLPSQSDTVANLMVGYDANTYSARLSASYKSKSFVFNEGDERVYQDAHLQLDFSAKYQLSEQTQVYFNATNLTDEPYYLYHGSRDYNYQYETYGRSFELGVSFNSL</sequence>
<feature type="chain" id="PRO_5010218508" evidence="10">
    <location>
        <begin position="27"/>
        <end position="917"/>
    </location>
</feature>
<evidence type="ECO:0000256" key="5">
    <source>
        <dbReference type="ARBA" id="ARBA00023077"/>
    </source>
</evidence>
<feature type="signal peptide" evidence="10">
    <location>
        <begin position="1"/>
        <end position="26"/>
    </location>
</feature>
<keyword evidence="3 8" id="KW-1134">Transmembrane beta strand</keyword>
<dbReference type="OrthoDB" id="8727862at2"/>
<keyword evidence="4 8" id="KW-0812">Transmembrane</keyword>
<dbReference type="SUPFAM" id="SSF49464">
    <property type="entry name" value="Carboxypeptidase regulatory domain-like"/>
    <property type="match status" value="1"/>
</dbReference>
<dbReference type="NCBIfam" id="TIGR01782">
    <property type="entry name" value="TonB-Xanth-Caul"/>
    <property type="match status" value="1"/>
</dbReference>
<dbReference type="SUPFAM" id="SSF56935">
    <property type="entry name" value="Porins"/>
    <property type="match status" value="1"/>
</dbReference>
<reference evidence="13 14" key="1">
    <citation type="submission" date="2016-09" db="EMBL/GenBank/DDBJ databases">
        <title>Pseudoalteromonas amylolytica sp. nov., isolated from the surface seawater.</title>
        <authorList>
            <person name="Wu Y.-H."/>
            <person name="Cheng H."/>
            <person name="Jin X.-B."/>
            <person name="Wang C.-S."/>
            <person name="Xu X.-W."/>
        </authorList>
    </citation>
    <scope>NUCLEOTIDE SEQUENCE [LARGE SCALE GENOMIC DNA]</scope>
    <source>
        <strain evidence="13 14">JW1</strain>
    </source>
</reference>
<evidence type="ECO:0000259" key="12">
    <source>
        <dbReference type="Pfam" id="PF07715"/>
    </source>
</evidence>
<keyword evidence="13" id="KW-0675">Receptor</keyword>
<evidence type="ECO:0000256" key="7">
    <source>
        <dbReference type="ARBA" id="ARBA00023237"/>
    </source>
</evidence>
<evidence type="ECO:0000313" key="13">
    <source>
        <dbReference type="EMBL" id="OHU91528.1"/>
    </source>
</evidence>
<feature type="domain" description="TonB-dependent receptor plug" evidence="12">
    <location>
        <begin position="131"/>
        <end position="234"/>
    </location>
</feature>
<dbReference type="GO" id="GO:0009279">
    <property type="term" value="C:cell outer membrane"/>
    <property type="evidence" value="ECO:0007669"/>
    <property type="project" value="UniProtKB-SubCell"/>
</dbReference>
<dbReference type="Gene3D" id="2.170.130.10">
    <property type="entry name" value="TonB-dependent receptor, plug domain"/>
    <property type="match status" value="1"/>
</dbReference>
<keyword evidence="7 8" id="KW-0998">Cell outer membrane</keyword>
<evidence type="ECO:0000256" key="2">
    <source>
        <dbReference type="ARBA" id="ARBA00022448"/>
    </source>
</evidence>
<keyword evidence="2 8" id="KW-0813">Transport</keyword>
<dbReference type="InterPro" id="IPR012910">
    <property type="entry name" value="Plug_dom"/>
</dbReference>
<gene>
    <name evidence="13" type="ORF">BET10_12020</name>
</gene>
<dbReference type="STRING" id="1859457.BET10_12020"/>
<dbReference type="Proteomes" id="UP000179786">
    <property type="component" value="Unassembled WGS sequence"/>
</dbReference>
<protein>
    <submittedName>
        <fullName evidence="13">TonB-dependent receptor</fullName>
    </submittedName>
</protein>
<dbReference type="Pfam" id="PF00593">
    <property type="entry name" value="TonB_dep_Rec_b-barrel"/>
    <property type="match status" value="1"/>
</dbReference>
<dbReference type="Gene3D" id="2.60.40.1120">
    <property type="entry name" value="Carboxypeptidase-like, regulatory domain"/>
    <property type="match status" value="1"/>
</dbReference>
<evidence type="ECO:0000256" key="9">
    <source>
        <dbReference type="RuleBase" id="RU003357"/>
    </source>
</evidence>
<keyword evidence="10" id="KW-0732">Signal</keyword>
<dbReference type="InterPro" id="IPR008969">
    <property type="entry name" value="CarboxyPept-like_regulatory"/>
</dbReference>
<evidence type="ECO:0000256" key="3">
    <source>
        <dbReference type="ARBA" id="ARBA00022452"/>
    </source>
</evidence>